<name>A0A7W7T2L1_9PSEU</name>
<sequence length="159" mass="17243">MSGWAEFGERFAETLREVTDRVFLVVFLQTDPKVYVQFAGEKHELHAQAAGPEVVPWADFGGMVEAGWAAPSGFDPPNWTFALPLPAADADYSAPAARCVVALRDAFALSGPDGLVYKAWRDGEWPLAGETWSPERIASRDVGENPLVLSRLGLPSVQG</sequence>
<dbReference type="AlphaFoldDB" id="A0A7W7T2L1"/>
<evidence type="ECO:0000313" key="3">
    <source>
        <dbReference type="Proteomes" id="UP000542674"/>
    </source>
</evidence>
<evidence type="ECO:0000259" key="1">
    <source>
        <dbReference type="Pfam" id="PF22552"/>
    </source>
</evidence>
<accession>A0A7W7T2L1</accession>
<organism evidence="2 3">
    <name type="scientific">Saccharothrix violaceirubra</name>
    <dbReference type="NCBI Taxonomy" id="413306"/>
    <lineage>
        <taxon>Bacteria</taxon>
        <taxon>Bacillati</taxon>
        <taxon>Actinomycetota</taxon>
        <taxon>Actinomycetes</taxon>
        <taxon>Pseudonocardiales</taxon>
        <taxon>Pseudonocardiaceae</taxon>
        <taxon>Saccharothrix</taxon>
    </lineage>
</organism>
<dbReference type="InterPro" id="IPR054344">
    <property type="entry name" value="TY-Chap_N"/>
</dbReference>
<gene>
    <name evidence="2" type="ORF">F4559_002772</name>
</gene>
<dbReference type="Proteomes" id="UP000542674">
    <property type="component" value="Unassembled WGS sequence"/>
</dbReference>
<keyword evidence="3" id="KW-1185">Reference proteome</keyword>
<proteinExistence type="predicted"/>
<dbReference type="EMBL" id="JACHJS010000001">
    <property type="protein sequence ID" value="MBB4965413.1"/>
    <property type="molecule type" value="Genomic_DNA"/>
</dbReference>
<reference evidence="2 3" key="1">
    <citation type="submission" date="2020-08" db="EMBL/GenBank/DDBJ databases">
        <title>Sequencing the genomes of 1000 actinobacteria strains.</title>
        <authorList>
            <person name="Klenk H.-P."/>
        </authorList>
    </citation>
    <scope>NUCLEOTIDE SEQUENCE [LARGE SCALE GENOMIC DNA]</scope>
    <source>
        <strain evidence="2 3">DSM 45084</strain>
    </source>
</reference>
<evidence type="ECO:0000313" key="2">
    <source>
        <dbReference type="EMBL" id="MBB4965413.1"/>
    </source>
</evidence>
<dbReference type="Pfam" id="PF22552">
    <property type="entry name" value="TY-Chap3"/>
    <property type="match status" value="1"/>
</dbReference>
<dbReference type="RefSeq" id="WP_184668936.1">
    <property type="nucleotide sequence ID" value="NZ_BAABAI010000001.1"/>
</dbReference>
<protein>
    <recommendedName>
        <fullName evidence="1">TY-Chap N-terminal domain-containing protein</fullName>
    </recommendedName>
</protein>
<feature type="domain" description="TY-Chap N-terminal" evidence="1">
    <location>
        <begin position="3"/>
        <end position="115"/>
    </location>
</feature>
<comment type="caution">
    <text evidence="2">The sequence shown here is derived from an EMBL/GenBank/DDBJ whole genome shotgun (WGS) entry which is preliminary data.</text>
</comment>